<dbReference type="Pfam" id="PF04055">
    <property type="entry name" value="Radical_SAM"/>
    <property type="match status" value="1"/>
</dbReference>
<evidence type="ECO:0000256" key="6">
    <source>
        <dbReference type="SAM" id="MobiDB-lite"/>
    </source>
</evidence>
<dbReference type="InterPro" id="IPR051198">
    <property type="entry name" value="BchE-like"/>
</dbReference>
<dbReference type="Pfam" id="PF13311">
    <property type="entry name" value="DUF4080"/>
    <property type="match status" value="1"/>
</dbReference>
<evidence type="ECO:0000256" key="3">
    <source>
        <dbReference type="ARBA" id="ARBA00022723"/>
    </source>
</evidence>
<keyword evidence="2" id="KW-0949">S-adenosyl-L-methionine</keyword>
<dbReference type="GO" id="GO:0003824">
    <property type="term" value="F:catalytic activity"/>
    <property type="evidence" value="ECO:0007669"/>
    <property type="project" value="InterPro"/>
</dbReference>
<feature type="domain" description="Radical SAM core" evidence="8">
    <location>
        <begin position="286"/>
        <end position="522"/>
    </location>
</feature>
<reference evidence="9" key="2">
    <citation type="journal article" date="2021" name="PeerJ">
        <title>Extensive microbial diversity within the chicken gut microbiome revealed by metagenomics and culture.</title>
        <authorList>
            <person name="Gilroy R."/>
            <person name="Ravi A."/>
            <person name="Getino M."/>
            <person name="Pursley I."/>
            <person name="Horton D.L."/>
            <person name="Alikhan N.F."/>
            <person name="Baker D."/>
            <person name="Gharbi K."/>
            <person name="Hall N."/>
            <person name="Watson M."/>
            <person name="Adriaenssens E.M."/>
            <person name="Foster-Nyarko E."/>
            <person name="Jarju S."/>
            <person name="Secka A."/>
            <person name="Antonio M."/>
            <person name="Oren A."/>
            <person name="Chaudhuri R.R."/>
            <person name="La Ragione R."/>
            <person name="Hildebrand F."/>
            <person name="Pallen M.J."/>
        </authorList>
    </citation>
    <scope>NUCLEOTIDE SEQUENCE</scope>
    <source>
        <strain evidence="9">ChiSxjej2B14-8506</strain>
    </source>
</reference>
<organism evidence="9 10">
    <name type="scientific">Candidatus Fimadaptatus faecigallinarum</name>
    <dbReference type="NCBI Taxonomy" id="2840814"/>
    <lineage>
        <taxon>Bacteria</taxon>
        <taxon>Bacillati</taxon>
        <taxon>Bacillota</taxon>
        <taxon>Clostridia</taxon>
        <taxon>Eubacteriales</taxon>
        <taxon>Candidatus Fimadaptatus</taxon>
    </lineage>
</organism>
<feature type="region of interest" description="Disordered" evidence="6">
    <location>
        <begin position="244"/>
        <end position="263"/>
    </location>
</feature>
<feature type="domain" description="B12-binding" evidence="7">
    <location>
        <begin position="1"/>
        <end position="132"/>
    </location>
</feature>
<dbReference type="Gene3D" id="3.40.50.280">
    <property type="entry name" value="Cobalamin-binding domain"/>
    <property type="match status" value="1"/>
</dbReference>
<dbReference type="SUPFAM" id="SSF52242">
    <property type="entry name" value="Cobalamin (vitamin B12)-binding domain"/>
    <property type="match status" value="1"/>
</dbReference>
<dbReference type="GO" id="GO:0031419">
    <property type="term" value="F:cobalamin binding"/>
    <property type="evidence" value="ECO:0007669"/>
    <property type="project" value="InterPro"/>
</dbReference>
<dbReference type="InterPro" id="IPR036724">
    <property type="entry name" value="Cobalamin-bd_sf"/>
</dbReference>
<evidence type="ECO:0000256" key="2">
    <source>
        <dbReference type="ARBA" id="ARBA00022691"/>
    </source>
</evidence>
<dbReference type="InterPro" id="IPR058240">
    <property type="entry name" value="rSAM_sf"/>
</dbReference>
<dbReference type="Pfam" id="PF02310">
    <property type="entry name" value="B12-binding"/>
    <property type="match status" value="1"/>
</dbReference>
<proteinExistence type="predicted"/>
<comment type="cofactor">
    <cofactor evidence="1">
        <name>[4Fe-4S] cluster</name>
        <dbReference type="ChEBI" id="CHEBI:49883"/>
    </cofactor>
</comment>
<dbReference type="SUPFAM" id="SSF102114">
    <property type="entry name" value="Radical SAM enzymes"/>
    <property type="match status" value="1"/>
</dbReference>
<dbReference type="SFLD" id="SFLDS00029">
    <property type="entry name" value="Radical_SAM"/>
    <property type="match status" value="1"/>
</dbReference>
<evidence type="ECO:0000259" key="8">
    <source>
        <dbReference type="PROSITE" id="PS51918"/>
    </source>
</evidence>
<dbReference type="Gene3D" id="3.80.30.20">
    <property type="entry name" value="tm_1862 like domain"/>
    <property type="match status" value="1"/>
</dbReference>
<evidence type="ECO:0000256" key="4">
    <source>
        <dbReference type="ARBA" id="ARBA00023004"/>
    </source>
</evidence>
<evidence type="ECO:0000259" key="7">
    <source>
        <dbReference type="PROSITE" id="PS51332"/>
    </source>
</evidence>
<dbReference type="EMBL" id="DVNK01000038">
    <property type="protein sequence ID" value="HIU46796.1"/>
    <property type="molecule type" value="Genomic_DNA"/>
</dbReference>
<dbReference type="InterPro" id="IPR007197">
    <property type="entry name" value="rSAM"/>
</dbReference>
<keyword evidence="5" id="KW-0411">Iron-sulfur</keyword>
<protein>
    <submittedName>
        <fullName evidence="9">DUF4080 domain-containing protein</fullName>
    </submittedName>
</protein>
<sequence length="677" mass="73916">MQLRCAFVAINAHYAHTSLALRQLRAHAPECAYFEFHLNQPFRTMADALIEYAPALVGLSCYIWNVDMALRLARALKAALPGVIIAAGGPEVERDAAAYLRAHPELDYILEGEGERIWPGLISALNQCGDARGKPGVWARSTQCPNFGSTAGAAANFCTDGAAASGANDAAPRVTVASHTDGTAHCGNAAHRATAACCNYGTATVTDASHADGTAHCDNAAHRATAACRNDDAATVTVASHADGTARGGNAVTSNSNAPGIVRGPALPPSDPAEWRFPYAPGELRALRDRLTYIETSRGCPFSCAYCLSRGQGVRMLDAERAAQWLIRMADEGARTIKLVDRTFNADDRRAIHIWDALIQRATQWPQHPVFHFEITARLLSEEALNCLERAPDGLFQLEIGIQTTAPEALRAIDRPDDYRRIAYAVQRLMRRGNIHVHADLIAGLPGETPQSLGQSFNDAWRLGADMVQLGFLKLLRGSELRAQADALGLKYDPDPPYEIESTPTLPASELICARRIAALVDQYHNSGRYRCTLRLLTESRQPWQVFNTLRRYWDAHGLYSHGLSPAERTAALYRFGLELGTDAQALGACIRHDCIARGGRLELPSELADALSEADRAILREYVHPVRGQWIEHYPVDIAAYARGGDMRPGECAILYDPAREMWFALDEHGPASRTT</sequence>
<dbReference type="Proteomes" id="UP000824123">
    <property type="component" value="Unassembled WGS sequence"/>
</dbReference>
<keyword evidence="3" id="KW-0479">Metal-binding</keyword>
<dbReference type="GO" id="GO:0046872">
    <property type="term" value="F:metal ion binding"/>
    <property type="evidence" value="ECO:0007669"/>
    <property type="project" value="UniProtKB-KW"/>
</dbReference>
<dbReference type="SMART" id="SM00729">
    <property type="entry name" value="Elp3"/>
    <property type="match status" value="1"/>
</dbReference>
<dbReference type="PANTHER" id="PTHR43409:SF16">
    <property type="entry name" value="SLR0320 PROTEIN"/>
    <property type="match status" value="1"/>
</dbReference>
<dbReference type="InterPro" id="IPR006158">
    <property type="entry name" value="Cobalamin-bd"/>
</dbReference>
<keyword evidence="4" id="KW-0408">Iron</keyword>
<reference evidence="9" key="1">
    <citation type="submission" date="2020-10" db="EMBL/GenBank/DDBJ databases">
        <authorList>
            <person name="Gilroy R."/>
        </authorList>
    </citation>
    <scope>NUCLEOTIDE SEQUENCE</scope>
    <source>
        <strain evidence="9">ChiSxjej2B14-8506</strain>
    </source>
</reference>
<evidence type="ECO:0000313" key="10">
    <source>
        <dbReference type="Proteomes" id="UP000824123"/>
    </source>
</evidence>
<dbReference type="PROSITE" id="PS51332">
    <property type="entry name" value="B12_BINDING"/>
    <property type="match status" value="1"/>
</dbReference>
<dbReference type="InterPro" id="IPR023404">
    <property type="entry name" value="rSAM_horseshoe"/>
</dbReference>
<name>A0A9D1LRQ8_9FIRM</name>
<dbReference type="InterPro" id="IPR025288">
    <property type="entry name" value="DUF4080"/>
</dbReference>
<gene>
    <name evidence="9" type="ORF">IAC59_06020</name>
</gene>
<comment type="caution">
    <text evidence="9">The sequence shown here is derived from an EMBL/GenBank/DDBJ whole genome shotgun (WGS) entry which is preliminary data.</text>
</comment>
<dbReference type="PANTHER" id="PTHR43409">
    <property type="entry name" value="ANAEROBIC MAGNESIUM-PROTOPORPHYRIN IX MONOMETHYL ESTER CYCLASE-RELATED"/>
    <property type="match status" value="1"/>
</dbReference>
<evidence type="ECO:0000256" key="1">
    <source>
        <dbReference type="ARBA" id="ARBA00001966"/>
    </source>
</evidence>
<dbReference type="CDD" id="cd02068">
    <property type="entry name" value="radical_SAM_B12_BD"/>
    <property type="match status" value="1"/>
</dbReference>
<dbReference type="InterPro" id="IPR006638">
    <property type="entry name" value="Elp3/MiaA/NifB-like_rSAM"/>
</dbReference>
<dbReference type="SFLD" id="SFLDG01082">
    <property type="entry name" value="B12-binding_domain_containing"/>
    <property type="match status" value="1"/>
</dbReference>
<evidence type="ECO:0000313" key="9">
    <source>
        <dbReference type="EMBL" id="HIU46796.1"/>
    </source>
</evidence>
<accession>A0A9D1LRQ8</accession>
<evidence type="ECO:0000256" key="5">
    <source>
        <dbReference type="ARBA" id="ARBA00023014"/>
    </source>
</evidence>
<dbReference type="PROSITE" id="PS51918">
    <property type="entry name" value="RADICAL_SAM"/>
    <property type="match status" value="1"/>
</dbReference>
<dbReference type="AlphaFoldDB" id="A0A9D1LRQ8"/>
<dbReference type="GO" id="GO:0051536">
    <property type="term" value="F:iron-sulfur cluster binding"/>
    <property type="evidence" value="ECO:0007669"/>
    <property type="project" value="UniProtKB-KW"/>
</dbReference>
<dbReference type="GO" id="GO:0005829">
    <property type="term" value="C:cytosol"/>
    <property type="evidence" value="ECO:0007669"/>
    <property type="project" value="TreeGrafter"/>
</dbReference>